<dbReference type="Gramene" id="A08p04480.2_BraZ1">
    <property type="protein sequence ID" value="A08p04480.2_BraZ1.CDS"/>
    <property type="gene ID" value="A08g04480.2_BraZ1"/>
</dbReference>
<dbReference type="EMBL" id="LR031575">
    <property type="protein sequence ID" value="VDD02973.1"/>
    <property type="molecule type" value="Genomic_DNA"/>
</dbReference>
<dbReference type="EMBL" id="LS974624">
    <property type="protein sequence ID" value="CAG7896782.1"/>
    <property type="molecule type" value="Genomic_DNA"/>
</dbReference>
<gene>
    <name evidence="2" type="ORF">BRAA08T32450Z</name>
    <name evidence="1" type="ORF">BRAPAZ1V2_A08P04480.2</name>
</gene>
<dbReference type="Proteomes" id="UP000694005">
    <property type="component" value="Chromosome A08"/>
</dbReference>
<reference evidence="2" key="1">
    <citation type="submission" date="2018-11" db="EMBL/GenBank/DDBJ databases">
        <authorList>
            <consortium name="Genoscope - CEA"/>
            <person name="William W."/>
        </authorList>
    </citation>
    <scope>NUCLEOTIDE SEQUENCE</scope>
</reference>
<proteinExistence type="predicted"/>
<protein>
    <submittedName>
        <fullName evidence="1">Uncharacterized protein</fullName>
    </submittedName>
</protein>
<accession>A0A3P6BCN5</accession>
<evidence type="ECO:0000313" key="1">
    <source>
        <dbReference type="EMBL" id="CAG7896782.1"/>
    </source>
</evidence>
<sequence>MEKSKNLFGQGWYNTLEDFDGLVVEMNTRASQSPLHSEIEPLIGSFGHYFCNGLFSVGENGFRTRKMNIFCKSFIYRMHKIQELRVSHAVEENKCHLLCGTIILNCRVYMSLYVYC</sequence>
<name>A0A3P6BCN5_BRACM</name>
<dbReference type="AlphaFoldDB" id="A0A3P6BCN5"/>
<organism evidence="2">
    <name type="scientific">Brassica campestris</name>
    <name type="common">Field mustard</name>
    <dbReference type="NCBI Taxonomy" id="3711"/>
    <lineage>
        <taxon>Eukaryota</taxon>
        <taxon>Viridiplantae</taxon>
        <taxon>Streptophyta</taxon>
        <taxon>Embryophyta</taxon>
        <taxon>Tracheophyta</taxon>
        <taxon>Spermatophyta</taxon>
        <taxon>Magnoliopsida</taxon>
        <taxon>eudicotyledons</taxon>
        <taxon>Gunneridae</taxon>
        <taxon>Pentapetalae</taxon>
        <taxon>rosids</taxon>
        <taxon>malvids</taxon>
        <taxon>Brassicales</taxon>
        <taxon>Brassicaceae</taxon>
        <taxon>Brassiceae</taxon>
        <taxon>Brassica</taxon>
    </lineage>
</organism>
<evidence type="ECO:0000313" key="2">
    <source>
        <dbReference type="EMBL" id="VDD02973.1"/>
    </source>
</evidence>